<dbReference type="EMBL" id="CP100358">
    <property type="protein sequence ID" value="UTF55975.1"/>
    <property type="molecule type" value="Genomic_DNA"/>
</dbReference>
<protein>
    <submittedName>
        <fullName evidence="1">Uncharacterized protein</fullName>
    </submittedName>
</protein>
<name>A0A9E7SX17_9EURY</name>
<geneLocation type="plasmid" evidence="1 2">
    <name>unnamed3</name>
</geneLocation>
<evidence type="ECO:0000313" key="1">
    <source>
        <dbReference type="EMBL" id="UTF55975.1"/>
    </source>
</evidence>
<reference evidence="1" key="1">
    <citation type="submission" date="2022-06" db="EMBL/GenBank/DDBJ databases">
        <title>Diverse halophilic archaea isolated from saline environments.</title>
        <authorList>
            <person name="Cui H.-L."/>
        </authorList>
    </citation>
    <scope>NUCLEOTIDE SEQUENCE</scope>
    <source>
        <strain evidence="1">WLHS1</strain>
        <plasmid evidence="1">unnamed3</plasmid>
    </source>
</reference>
<evidence type="ECO:0000313" key="2">
    <source>
        <dbReference type="Proteomes" id="UP001056855"/>
    </source>
</evidence>
<dbReference type="GeneID" id="73292582"/>
<organism evidence="1 2">
    <name type="scientific">Natronosalvus rutilus</name>
    <dbReference type="NCBI Taxonomy" id="2953753"/>
    <lineage>
        <taxon>Archaea</taxon>
        <taxon>Methanobacteriati</taxon>
        <taxon>Methanobacteriota</taxon>
        <taxon>Stenosarchaea group</taxon>
        <taxon>Halobacteria</taxon>
        <taxon>Halobacteriales</taxon>
        <taxon>Natrialbaceae</taxon>
        <taxon>Natronosalvus</taxon>
    </lineage>
</organism>
<proteinExistence type="predicted"/>
<dbReference type="KEGG" id="sawl:NGM29_21010"/>
<accession>A0A9E7SX17</accession>
<dbReference type="RefSeq" id="WP_254161529.1">
    <property type="nucleotide sequence ID" value="NZ_CP100358.1"/>
</dbReference>
<gene>
    <name evidence="1" type="ORF">NGM29_21010</name>
</gene>
<keyword evidence="1" id="KW-0614">Plasmid</keyword>
<keyword evidence="2" id="KW-1185">Reference proteome</keyword>
<sequence length="326" mass="35561">MARRVEDFVSNNNRGVGRLEGYLVDASDERALELSFSGITCMVRVSGAVYERDRGDHLLVGSTEPEHGIGRGGIGTEYGEYMEVTEEGETGVFTVDGRATVVDSLRGIENGIHELAVGTGDEPAVRSDEELDNETERHRAWTEDTGPTEVTVLQKFSSVLTGDLSEAGVIDRNGRLMGRLLFGDVGSVTGTSDYRVEVTLRFESQTLGDGYITDVGLEAITDSVSVSEEVAGIDRAVIGTSDQQPAPTDTTMGERLDDKAVERHARSDSVSALTVWFEDEPAGHPHSLREIGLEDNQGRLIWRTVFDTEEKTDDLPVIVDARIRII</sequence>
<dbReference type="Proteomes" id="UP001056855">
    <property type="component" value="Plasmid unnamed3"/>
</dbReference>
<dbReference type="AlphaFoldDB" id="A0A9E7SX17"/>